<reference evidence="2 3" key="1">
    <citation type="submission" date="2024-04" db="EMBL/GenBank/DDBJ databases">
        <authorList>
            <person name="Fracassetti M."/>
        </authorList>
    </citation>
    <scope>NUCLEOTIDE SEQUENCE [LARGE SCALE GENOMIC DNA]</scope>
</reference>
<keyword evidence="3" id="KW-1185">Reference proteome</keyword>
<feature type="region of interest" description="Disordered" evidence="1">
    <location>
        <begin position="62"/>
        <end position="81"/>
    </location>
</feature>
<evidence type="ECO:0000313" key="3">
    <source>
        <dbReference type="Proteomes" id="UP001497516"/>
    </source>
</evidence>
<dbReference type="AlphaFoldDB" id="A0AAV2FM24"/>
<proteinExistence type="predicted"/>
<evidence type="ECO:0000256" key="1">
    <source>
        <dbReference type="SAM" id="MobiDB-lite"/>
    </source>
</evidence>
<sequence length="81" mass="9463">MRLFRVLDLYDTLRVFSSDQSNTRELHHHADVAMLVLLQHPESDILPRETLRPESLPSWSSLQKFHPRSAESVTLEDIHTD</sequence>
<name>A0AAV2FM24_9ROSI</name>
<organism evidence="2 3">
    <name type="scientific">Linum trigynum</name>
    <dbReference type="NCBI Taxonomy" id="586398"/>
    <lineage>
        <taxon>Eukaryota</taxon>
        <taxon>Viridiplantae</taxon>
        <taxon>Streptophyta</taxon>
        <taxon>Embryophyta</taxon>
        <taxon>Tracheophyta</taxon>
        <taxon>Spermatophyta</taxon>
        <taxon>Magnoliopsida</taxon>
        <taxon>eudicotyledons</taxon>
        <taxon>Gunneridae</taxon>
        <taxon>Pentapetalae</taxon>
        <taxon>rosids</taxon>
        <taxon>fabids</taxon>
        <taxon>Malpighiales</taxon>
        <taxon>Linaceae</taxon>
        <taxon>Linum</taxon>
    </lineage>
</organism>
<dbReference type="EMBL" id="OZ034820">
    <property type="protein sequence ID" value="CAL1399009.1"/>
    <property type="molecule type" value="Genomic_DNA"/>
</dbReference>
<dbReference type="Proteomes" id="UP001497516">
    <property type="component" value="Chromosome 7"/>
</dbReference>
<accession>A0AAV2FM24</accession>
<evidence type="ECO:0000313" key="2">
    <source>
        <dbReference type="EMBL" id="CAL1399009.1"/>
    </source>
</evidence>
<gene>
    <name evidence="2" type="ORF">LTRI10_LOCUS39209</name>
</gene>
<protein>
    <submittedName>
        <fullName evidence="2">Uncharacterized protein</fullName>
    </submittedName>
</protein>